<feature type="region of interest" description="Disordered" evidence="1">
    <location>
        <begin position="1"/>
        <end position="70"/>
    </location>
</feature>
<proteinExistence type="predicted"/>
<accession>A0A2N9ERG4</accession>
<dbReference type="AlphaFoldDB" id="A0A2N9ERG4"/>
<organism evidence="2">
    <name type="scientific">Fagus sylvatica</name>
    <name type="common">Beechnut</name>
    <dbReference type="NCBI Taxonomy" id="28930"/>
    <lineage>
        <taxon>Eukaryota</taxon>
        <taxon>Viridiplantae</taxon>
        <taxon>Streptophyta</taxon>
        <taxon>Embryophyta</taxon>
        <taxon>Tracheophyta</taxon>
        <taxon>Spermatophyta</taxon>
        <taxon>Magnoliopsida</taxon>
        <taxon>eudicotyledons</taxon>
        <taxon>Gunneridae</taxon>
        <taxon>Pentapetalae</taxon>
        <taxon>rosids</taxon>
        <taxon>fabids</taxon>
        <taxon>Fagales</taxon>
        <taxon>Fagaceae</taxon>
        <taxon>Fagus</taxon>
    </lineage>
</organism>
<dbReference type="Gene3D" id="3.40.50.1100">
    <property type="match status" value="1"/>
</dbReference>
<feature type="compositionally biased region" description="Basic residues" evidence="1">
    <location>
        <begin position="25"/>
        <end position="36"/>
    </location>
</feature>
<sequence length="201" mass="22039">MSTRNRRPPPSSLKKPSVSDYPIKKATKPQLAKKRPALANVTNQRNVPHTISRTSESSSMPLRDDRWRRGSAGGGGVFGSRWSGNSHRFSANEPPEKKFRKLECYCKCIHGSLAQGETHCRKYFINDCDGLYNASMNLLSVIPDILVTLHILSEKAIETAKLLALKESLLVWGGISSAGAAAAAIKLSRRQQNDGKLIVVG</sequence>
<evidence type="ECO:0000313" key="2">
    <source>
        <dbReference type="EMBL" id="SPC81397.1"/>
    </source>
</evidence>
<name>A0A2N9ERG4_FAGSY</name>
<reference evidence="2" key="1">
    <citation type="submission" date="2018-02" db="EMBL/GenBank/DDBJ databases">
        <authorList>
            <person name="Cohen D.B."/>
            <person name="Kent A.D."/>
        </authorList>
    </citation>
    <scope>NUCLEOTIDE SEQUENCE</scope>
</reference>
<feature type="compositionally biased region" description="Polar residues" evidence="1">
    <location>
        <begin position="40"/>
        <end position="60"/>
    </location>
</feature>
<evidence type="ECO:0000256" key="1">
    <source>
        <dbReference type="SAM" id="MobiDB-lite"/>
    </source>
</evidence>
<dbReference type="EMBL" id="OIVN01000513">
    <property type="protein sequence ID" value="SPC81397.1"/>
    <property type="molecule type" value="Genomic_DNA"/>
</dbReference>
<protein>
    <submittedName>
        <fullName evidence="2">Uncharacterized protein</fullName>
    </submittedName>
</protein>
<gene>
    <name evidence="2" type="ORF">FSB_LOCUS9279</name>
</gene>
<dbReference type="InterPro" id="IPR036052">
    <property type="entry name" value="TrpB-like_PALP_sf"/>
</dbReference>